<dbReference type="SUPFAM" id="SSF53335">
    <property type="entry name" value="S-adenosyl-L-methionine-dependent methyltransferases"/>
    <property type="match status" value="1"/>
</dbReference>
<name>A0A9P4Q988_9PEZI</name>
<dbReference type="EMBL" id="MU003787">
    <property type="protein sequence ID" value="KAF2721795.1"/>
    <property type="molecule type" value="Genomic_DNA"/>
</dbReference>
<dbReference type="Proteomes" id="UP000799441">
    <property type="component" value="Unassembled WGS sequence"/>
</dbReference>
<keyword evidence="6" id="KW-1185">Reference proteome</keyword>
<dbReference type="GO" id="GO:0008171">
    <property type="term" value="F:O-methyltransferase activity"/>
    <property type="evidence" value="ECO:0007669"/>
    <property type="project" value="InterPro"/>
</dbReference>
<dbReference type="InterPro" id="IPR016461">
    <property type="entry name" value="COMT-like"/>
</dbReference>
<comment type="caution">
    <text evidence="5">The sequence shown here is derived from an EMBL/GenBank/DDBJ whole genome shotgun (WGS) entry which is preliminary data.</text>
</comment>
<dbReference type="OrthoDB" id="2410195at2759"/>
<evidence type="ECO:0000256" key="2">
    <source>
        <dbReference type="ARBA" id="ARBA00022679"/>
    </source>
</evidence>
<dbReference type="PROSITE" id="PS51683">
    <property type="entry name" value="SAM_OMT_II"/>
    <property type="match status" value="1"/>
</dbReference>
<dbReference type="PANTHER" id="PTHR43712:SF11">
    <property type="entry name" value="O-METHYLTRANSFERASE (AFU_ORTHOLOGUE AFUA_2G17820)-RELATED"/>
    <property type="match status" value="1"/>
</dbReference>
<dbReference type="InterPro" id="IPR029063">
    <property type="entry name" value="SAM-dependent_MTases_sf"/>
</dbReference>
<evidence type="ECO:0000259" key="4">
    <source>
        <dbReference type="Pfam" id="PF00891"/>
    </source>
</evidence>
<gene>
    <name evidence="5" type="ORF">K431DRAFT_284482</name>
</gene>
<keyword evidence="2" id="KW-0808">Transferase</keyword>
<protein>
    <submittedName>
        <fullName evidence="5">S-adenosyl-L-methionine-dependent methyltransferase</fullName>
    </submittedName>
</protein>
<keyword evidence="1 5" id="KW-0489">Methyltransferase</keyword>
<dbReference type="GO" id="GO:0032259">
    <property type="term" value="P:methylation"/>
    <property type="evidence" value="ECO:0007669"/>
    <property type="project" value="UniProtKB-KW"/>
</dbReference>
<dbReference type="Gene3D" id="3.40.50.150">
    <property type="entry name" value="Vaccinia Virus protein VP39"/>
    <property type="match status" value="1"/>
</dbReference>
<proteinExistence type="predicted"/>
<sequence>MIRDQGIHQFPDSPLQKNPFEYTFGKPIFEYFKDDKEQKEAFDNYMTIRRDPNAPQWFDTYPVEDCLGASLKSGPNDALLIDVGGGKGHEISKFQRRFPHLPGRRILQDLPQTIRAIDSKPADIELMEHDFFTEQPVKGARMYYLRAVMHDWSDSKCKVILSRIVEAMDKDYSRILIDDYVLPNTKAGWRAASMDVFMMLVASGIERTQRQWDQLLSSVDLEIVKVWKAKAGSESIIEARIRSS</sequence>
<keyword evidence="3" id="KW-0949">S-adenosyl-L-methionine</keyword>
<reference evidence="5" key="1">
    <citation type="journal article" date="2020" name="Stud. Mycol.">
        <title>101 Dothideomycetes genomes: a test case for predicting lifestyles and emergence of pathogens.</title>
        <authorList>
            <person name="Haridas S."/>
            <person name="Albert R."/>
            <person name="Binder M."/>
            <person name="Bloem J."/>
            <person name="Labutti K."/>
            <person name="Salamov A."/>
            <person name="Andreopoulos B."/>
            <person name="Baker S."/>
            <person name="Barry K."/>
            <person name="Bills G."/>
            <person name="Bluhm B."/>
            <person name="Cannon C."/>
            <person name="Castanera R."/>
            <person name="Culley D."/>
            <person name="Daum C."/>
            <person name="Ezra D."/>
            <person name="Gonzalez J."/>
            <person name="Henrissat B."/>
            <person name="Kuo A."/>
            <person name="Liang C."/>
            <person name="Lipzen A."/>
            <person name="Lutzoni F."/>
            <person name="Magnuson J."/>
            <person name="Mondo S."/>
            <person name="Nolan M."/>
            <person name="Ohm R."/>
            <person name="Pangilinan J."/>
            <person name="Park H.-J."/>
            <person name="Ramirez L."/>
            <person name="Alfaro M."/>
            <person name="Sun H."/>
            <person name="Tritt A."/>
            <person name="Yoshinaga Y."/>
            <person name="Zwiers L.-H."/>
            <person name="Turgeon B."/>
            <person name="Goodwin S."/>
            <person name="Spatafora J."/>
            <person name="Crous P."/>
            <person name="Grigoriev I."/>
        </authorList>
    </citation>
    <scope>NUCLEOTIDE SEQUENCE</scope>
    <source>
        <strain evidence="5">CBS 116435</strain>
    </source>
</reference>
<accession>A0A9P4Q988</accession>
<evidence type="ECO:0000313" key="5">
    <source>
        <dbReference type="EMBL" id="KAF2721795.1"/>
    </source>
</evidence>
<dbReference type="PANTHER" id="PTHR43712">
    <property type="entry name" value="PUTATIVE (AFU_ORTHOLOGUE AFUA_4G14580)-RELATED"/>
    <property type="match status" value="1"/>
</dbReference>
<evidence type="ECO:0000256" key="3">
    <source>
        <dbReference type="ARBA" id="ARBA00022691"/>
    </source>
</evidence>
<feature type="domain" description="O-methyltransferase C-terminal" evidence="4">
    <location>
        <begin position="18"/>
        <end position="218"/>
    </location>
</feature>
<dbReference type="InterPro" id="IPR001077">
    <property type="entry name" value="COMT_C"/>
</dbReference>
<dbReference type="AlphaFoldDB" id="A0A9P4Q988"/>
<evidence type="ECO:0000256" key="1">
    <source>
        <dbReference type="ARBA" id="ARBA00022603"/>
    </source>
</evidence>
<organism evidence="5 6">
    <name type="scientific">Polychaeton citri CBS 116435</name>
    <dbReference type="NCBI Taxonomy" id="1314669"/>
    <lineage>
        <taxon>Eukaryota</taxon>
        <taxon>Fungi</taxon>
        <taxon>Dikarya</taxon>
        <taxon>Ascomycota</taxon>
        <taxon>Pezizomycotina</taxon>
        <taxon>Dothideomycetes</taxon>
        <taxon>Dothideomycetidae</taxon>
        <taxon>Capnodiales</taxon>
        <taxon>Capnodiaceae</taxon>
        <taxon>Polychaeton</taxon>
    </lineage>
</organism>
<evidence type="ECO:0000313" key="6">
    <source>
        <dbReference type="Proteomes" id="UP000799441"/>
    </source>
</evidence>
<dbReference type="Pfam" id="PF00891">
    <property type="entry name" value="Methyltransf_2"/>
    <property type="match status" value="1"/>
</dbReference>